<evidence type="ECO:0000259" key="1">
    <source>
        <dbReference type="Pfam" id="PF01425"/>
    </source>
</evidence>
<dbReference type="Pfam" id="PF01425">
    <property type="entry name" value="Amidase"/>
    <property type="match status" value="1"/>
</dbReference>
<dbReference type="PROSITE" id="PS00571">
    <property type="entry name" value="AMIDASES"/>
    <property type="match status" value="1"/>
</dbReference>
<dbReference type="PANTHER" id="PTHR11895">
    <property type="entry name" value="TRANSAMIDASE"/>
    <property type="match status" value="1"/>
</dbReference>
<protein>
    <submittedName>
        <fullName evidence="2">Amidase</fullName>
    </submittedName>
</protein>
<dbReference type="AlphaFoldDB" id="L9WVC0"/>
<name>L9WVC0_9EURY</name>
<dbReference type="InterPro" id="IPR023631">
    <property type="entry name" value="Amidase_dom"/>
</dbReference>
<organism evidence="2 3">
    <name type="scientific">Natronorubrum bangense JCM 10635</name>
    <dbReference type="NCBI Taxonomy" id="1227500"/>
    <lineage>
        <taxon>Archaea</taxon>
        <taxon>Methanobacteriati</taxon>
        <taxon>Methanobacteriota</taxon>
        <taxon>Stenosarchaea group</taxon>
        <taxon>Halobacteria</taxon>
        <taxon>Halobacteriales</taxon>
        <taxon>Natrialbaceae</taxon>
        <taxon>Natronorubrum</taxon>
    </lineage>
</organism>
<reference evidence="2 3" key="1">
    <citation type="journal article" date="2014" name="PLoS Genet.">
        <title>Phylogenetically driven sequencing of extremely halophilic archaea reveals strategies for static and dynamic osmo-response.</title>
        <authorList>
            <person name="Becker E.A."/>
            <person name="Seitzer P.M."/>
            <person name="Tritt A."/>
            <person name="Larsen D."/>
            <person name="Krusor M."/>
            <person name="Yao A.I."/>
            <person name="Wu D."/>
            <person name="Madern D."/>
            <person name="Eisen J.A."/>
            <person name="Darling A.E."/>
            <person name="Facciotti M.T."/>
        </authorList>
    </citation>
    <scope>NUCLEOTIDE SEQUENCE [LARGE SCALE GENOMIC DNA]</scope>
    <source>
        <strain evidence="2 3">JCM 10635</strain>
    </source>
</reference>
<dbReference type="STRING" id="1227500.C494_01357"/>
<dbReference type="PANTHER" id="PTHR11895:SF7">
    <property type="entry name" value="GLUTAMYL-TRNA(GLN) AMIDOTRANSFERASE SUBUNIT A, MITOCHONDRIAL"/>
    <property type="match status" value="1"/>
</dbReference>
<dbReference type="eggNOG" id="arCOG01717">
    <property type="taxonomic scope" value="Archaea"/>
</dbReference>
<dbReference type="PATRIC" id="fig|1227500.6.peg.272"/>
<dbReference type="Proteomes" id="UP000011690">
    <property type="component" value="Unassembled WGS sequence"/>
</dbReference>
<dbReference type="InterPro" id="IPR036928">
    <property type="entry name" value="AS_sf"/>
</dbReference>
<comment type="caution">
    <text evidence="2">The sequence shown here is derived from an EMBL/GenBank/DDBJ whole genome shotgun (WGS) entry which is preliminary data.</text>
</comment>
<gene>
    <name evidence="2" type="ORF">C494_01357</name>
</gene>
<evidence type="ECO:0000313" key="3">
    <source>
        <dbReference type="Proteomes" id="UP000011690"/>
    </source>
</evidence>
<accession>L9WVC0</accession>
<feature type="domain" description="Amidase" evidence="1">
    <location>
        <begin position="31"/>
        <end position="467"/>
    </location>
</feature>
<proteinExistence type="predicted"/>
<dbReference type="Gene3D" id="3.90.1300.10">
    <property type="entry name" value="Amidase signature (AS) domain"/>
    <property type="match status" value="1"/>
</dbReference>
<sequence>MVTLIMADTITTSLRDLAAAIRDGEMSSAAVVDDVLERIGATEELNAYVTVLEESARERAREADRAAAAGEDLGPLHGVPVAIKDLRDRKAGVRNTLGLAALSENVATEDSITVERLEAAGAVIVGTTNTPALAHTIKTDNRLVGATATPFDRERSAGGSSGGSAAAVAAGLARLATGSDIGGSLRVPASCCNVIGLKPSFGRIPSNSRLESFDSHSPFMVGGPIARSAADVALGFEIMAGPDHRDPLSVPRGDDDVLEALERPTDDLSVAYSPDLNLQPVAPVVRETVEAAVDDLAAAGAAVDTVDVSLPDVDVLRRAYYTQVGGYFAAVATRVEEQYGIDFETADVEETVRSTISLGADLDPLEERLANGPRVEAYDAIEAALEGADILVTPTLTVPPYGKHLRDRYPTEIDGHEVAGIPTDAMLTWVFNLTGHPAASVPAGLTDDGLPVGLQVVGRRYAESDVLAAARALERARPWEQHYPDT</sequence>
<dbReference type="InterPro" id="IPR020556">
    <property type="entry name" value="Amidase_CS"/>
</dbReference>
<dbReference type="SUPFAM" id="SSF75304">
    <property type="entry name" value="Amidase signature (AS) enzymes"/>
    <property type="match status" value="1"/>
</dbReference>
<dbReference type="EMBL" id="AOHY01000005">
    <property type="protein sequence ID" value="ELY52288.1"/>
    <property type="molecule type" value="Genomic_DNA"/>
</dbReference>
<evidence type="ECO:0000313" key="2">
    <source>
        <dbReference type="EMBL" id="ELY52288.1"/>
    </source>
</evidence>
<dbReference type="InterPro" id="IPR000120">
    <property type="entry name" value="Amidase"/>
</dbReference>
<keyword evidence="3" id="KW-1185">Reference proteome</keyword>
<dbReference type="GO" id="GO:0003824">
    <property type="term" value="F:catalytic activity"/>
    <property type="evidence" value="ECO:0007669"/>
    <property type="project" value="InterPro"/>
</dbReference>